<dbReference type="InterPro" id="IPR000845">
    <property type="entry name" value="Nucleoside_phosphorylase_d"/>
</dbReference>
<dbReference type="PANTHER" id="PTHR46832">
    <property type="entry name" value="5'-METHYLTHIOADENOSINE/S-ADENOSYLHOMOCYSTEINE NUCLEOSIDASE"/>
    <property type="match status" value="1"/>
</dbReference>
<keyword evidence="8" id="KW-1185">Reference proteome</keyword>
<comment type="pathway">
    <text evidence="1">Amino-acid biosynthesis; L-methionine biosynthesis via salvage pathway; S-methyl-5-thio-alpha-D-ribose 1-phosphate from S-methyl-5'-thioadenosine (hydrolase route): step 1/2.</text>
</comment>
<dbReference type="EC" id="3.2.2.9" evidence="2"/>
<dbReference type="InterPro" id="IPR035994">
    <property type="entry name" value="Nucleoside_phosphorylase_sf"/>
</dbReference>
<evidence type="ECO:0000313" key="7">
    <source>
        <dbReference type="EMBL" id="SDX86512.1"/>
    </source>
</evidence>
<dbReference type="CDD" id="cd09008">
    <property type="entry name" value="MTAN"/>
    <property type="match status" value="1"/>
</dbReference>
<dbReference type="SUPFAM" id="SSF53167">
    <property type="entry name" value="Purine and uridine phosphorylases"/>
    <property type="match status" value="1"/>
</dbReference>
<keyword evidence="5" id="KW-0486">Methionine biosynthesis</keyword>
<dbReference type="NCBIfam" id="TIGR01704">
    <property type="entry name" value="MTA_SAH-Nsdase"/>
    <property type="match status" value="1"/>
</dbReference>
<dbReference type="Gene3D" id="3.40.50.1580">
    <property type="entry name" value="Nucleoside phosphorylase domain"/>
    <property type="match status" value="1"/>
</dbReference>
<keyword evidence="3" id="KW-0028">Amino-acid biosynthesis</keyword>
<dbReference type="Proteomes" id="UP000199652">
    <property type="component" value="Unassembled WGS sequence"/>
</dbReference>
<evidence type="ECO:0000313" key="8">
    <source>
        <dbReference type="Proteomes" id="UP000199652"/>
    </source>
</evidence>
<dbReference type="OrthoDB" id="9792278at2"/>
<proteinExistence type="predicted"/>
<dbReference type="EMBL" id="FNOU01000009">
    <property type="protein sequence ID" value="SDX86512.1"/>
    <property type="molecule type" value="Genomic_DNA"/>
</dbReference>
<dbReference type="AlphaFoldDB" id="A0A1H3F6A3"/>
<dbReference type="Pfam" id="PF01048">
    <property type="entry name" value="PNP_UDP_1"/>
    <property type="match status" value="1"/>
</dbReference>
<protein>
    <recommendedName>
        <fullName evidence="2">adenosylhomocysteine nucleosidase</fullName>
        <ecNumber evidence="2">3.2.2.9</ecNumber>
    </recommendedName>
</protein>
<feature type="domain" description="Nucleoside phosphorylase" evidence="6">
    <location>
        <begin position="36"/>
        <end position="264"/>
    </location>
</feature>
<name>A0A1H3F6A3_EUBBA</name>
<evidence type="ECO:0000256" key="1">
    <source>
        <dbReference type="ARBA" id="ARBA00004945"/>
    </source>
</evidence>
<keyword evidence="4" id="KW-0378">Hydrolase</keyword>
<dbReference type="GO" id="GO:0005829">
    <property type="term" value="C:cytosol"/>
    <property type="evidence" value="ECO:0007669"/>
    <property type="project" value="TreeGrafter"/>
</dbReference>
<evidence type="ECO:0000259" key="6">
    <source>
        <dbReference type="Pfam" id="PF01048"/>
    </source>
</evidence>
<dbReference type="GO" id="GO:0008930">
    <property type="term" value="F:methylthioadenosine nucleosidase activity"/>
    <property type="evidence" value="ECO:0007669"/>
    <property type="project" value="InterPro"/>
</dbReference>
<dbReference type="GO" id="GO:0019509">
    <property type="term" value="P:L-methionine salvage from methylthioadenosine"/>
    <property type="evidence" value="ECO:0007669"/>
    <property type="project" value="UniProtKB-UniPathway"/>
</dbReference>
<dbReference type="GO" id="GO:0008782">
    <property type="term" value="F:adenosylhomocysteine nucleosidase activity"/>
    <property type="evidence" value="ECO:0007669"/>
    <property type="project" value="UniProtKB-EC"/>
</dbReference>
<organism evidence="7 8">
    <name type="scientific">Eubacterium barkeri</name>
    <name type="common">Clostridium barkeri</name>
    <dbReference type="NCBI Taxonomy" id="1528"/>
    <lineage>
        <taxon>Bacteria</taxon>
        <taxon>Bacillati</taxon>
        <taxon>Bacillota</taxon>
        <taxon>Clostridia</taxon>
        <taxon>Eubacteriales</taxon>
        <taxon>Eubacteriaceae</taxon>
        <taxon>Eubacterium</taxon>
    </lineage>
</organism>
<dbReference type="GO" id="GO:0019284">
    <property type="term" value="P:L-methionine salvage from S-adenosylmethionine"/>
    <property type="evidence" value="ECO:0007669"/>
    <property type="project" value="TreeGrafter"/>
</dbReference>
<evidence type="ECO:0000256" key="4">
    <source>
        <dbReference type="ARBA" id="ARBA00022801"/>
    </source>
</evidence>
<evidence type="ECO:0000256" key="5">
    <source>
        <dbReference type="ARBA" id="ARBA00023167"/>
    </source>
</evidence>
<dbReference type="GO" id="GO:0009164">
    <property type="term" value="P:nucleoside catabolic process"/>
    <property type="evidence" value="ECO:0007669"/>
    <property type="project" value="InterPro"/>
</dbReference>
<evidence type="ECO:0000256" key="3">
    <source>
        <dbReference type="ARBA" id="ARBA00022605"/>
    </source>
</evidence>
<dbReference type="PANTHER" id="PTHR46832:SF1">
    <property type="entry name" value="5'-METHYLTHIOADENOSINE_S-ADENOSYLHOMOCYSTEINE NUCLEOSIDASE"/>
    <property type="match status" value="1"/>
</dbReference>
<reference evidence="8" key="1">
    <citation type="submission" date="2016-10" db="EMBL/GenBank/DDBJ databases">
        <authorList>
            <person name="Varghese N."/>
            <person name="Submissions S."/>
        </authorList>
    </citation>
    <scope>NUCLEOTIDE SEQUENCE [LARGE SCALE GENOMIC DNA]</scope>
    <source>
        <strain evidence="8">VPI 5359</strain>
    </source>
</reference>
<evidence type="ECO:0000256" key="2">
    <source>
        <dbReference type="ARBA" id="ARBA00011974"/>
    </source>
</evidence>
<dbReference type="UniPathway" id="UPA00904">
    <property type="reaction ID" value="UER00871"/>
</dbReference>
<accession>A0A1H3F6A3</accession>
<sequence length="266" mass="28153">MKKSKGLWLGSLTALGAAASLGRFFYDKQRSSDKKTYGIICAMESEVAPLREAMDINRTKEISGLIFHQGMIGRQRAVLVQCGVGKVNAALCAEVLCTCFEADILINTGVAGTPDPQVKQGDIVISTQAVHHDMDATPLGFAKGEVPDLDMIYFQADNDLVAKARSAAETSDIGDARVFEGTIASGDQFIAGEEQTAPIVKNFAPKAVEMEGAAIAHVAWANGVPFVIIRSISDNADGSAPLSYPEFLPIAARNSCAVVAAMLAMD</sequence>
<dbReference type="STRING" id="1528.SAMN04488579_10952"/>
<dbReference type="NCBIfam" id="NF004079">
    <property type="entry name" value="PRK05584.1"/>
    <property type="match status" value="1"/>
</dbReference>
<dbReference type="RefSeq" id="WP_090244884.1">
    <property type="nucleotide sequence ID" value="NZ_FNOU01000009.1"/>
</dbReference>
<dbReference type="InterPro" id="IPR010049">
    <property type="entry name" value="MTA_SAH_Nsdase"/>
</dbReference>
<gene>
    <name evidence="7" type="ORF">SAMN04488579_10952</name>
</gene>